<evidence type="ECO:0000313" key="2">
    <source>
        <dbReference type="EMBL" id="AAH07572.1"/>
    </source>
</evidence>
<dbReference type="EMBL" id="BC007572">
    <property type="protein sequence ID" value="AAH07572.1"/>
    <property type="molecule type" value="mRNA"/>
</dbReference>
<feature type="transmembrane region" description="Helical" evidence="1">
    <location>
        <begin position="12"/>
        <end position="31"/>
    </location>
</feature>
<dbReference type="AlphaFoldDB" id="Q96IF5"/>
<evidence type="ECO:0000256" key="1">
    <source>
        <dbReference type="SAM" id="Phobius"/>
    </source>
</evidence>
<protein>
    <submittedName>
        <fullName evidence="2">Uncharacterized protein</fullName>
    </submittedName>
</protein>
<proteinExistence type="evidence at transcript level"/>
<organism evidence="2">
    <name type="scientific">Homo sapiens</name>
    <name type="common">Human</name>
    <dbReference type="NCBI Taxonomy" id="9606"/>
    <lineage>
        <taxon>Eukaryota</taxon>
        <taxon>Metazoa</taxon>
        <taxon>Chordata</taxon>
        <taxon>Craniata</taxon>
        <taxon>Vertebrata</taxon>
        <taxon>Euteleostomi</taxon>
        <taxon>Mammalia</taxon>
        <taxon>Eutheria</taxon>
        <taxon>Euarchontoglires</taxon>
        <taxon>Primates</taxon>
        <taxon>Haplorrhini</taxon>
        <taxon>Catarrhini</taxon>
        <taxon>Hominidae</taxon>
        <taxon>Homo</taxon>
    </lineage>
</organism>
<feature type="non-terminal residue" evidence="2">
    <location>
        <position position="1"/>
    </location>
</feature>
<name>Q96IF5_HUMAN</name>
<sequence length="39" mass="4365">PFRCLGSLPEMFSAAFCMAFNIISFINSRGLRSHNNNSN</sequence>
<reference evidence="2" key="1">
    <citation type="submission" date="2001-05" db="EMBL/GenBank/DDBJ databases">
        <authorList>
            <person name="Strausberg R."/>
        </authorList>
    </citation>
    <scope>NUCLEOTIDE SEQUENCE</scope>
    <source>
        <tissue evidence="2">Ovary</tissue>
    </source>
</reference>
<keyword evidence="1" id="KW-1133">Transmembrane helix</keyword>
<accession>Q96IF5</accession>
<keyword evidence="1" id="KW-0472">Membrane</keyword>
<keyword evidence="1" id="KW-0812">Transmembrane</keyword>